<accession>A0A2Z7C783</accession>
<gene>
    <name evidence="1" type="ORF">F511_24828</name>
</gene>
<organism evidence="1 2">
    <name type="scientific">Dorcoceras hygrometricum</name>
    <dbReference type="NCBI Taxonomy" id="472368"/>
    <lineage>
        <taxon>Eukaryota</taxon>
        <taxon>Viridiplantae</taxon>
        <taxon>Streptophyta</taxon>
        <taxon>Embryophyta</taxon>
        <taxon>Tracheophyta</taxon>
        <taxon>Spermatophyta</taxon>
        <taxon>Magnoliopsida</taxon>
        <taxon>eudicotyledons</taxon>
        <taxon>Gunneridae</taxon>
        <taxon>Pentapetalae</taxon>
        <taxon>asterids</taxon>
        <taxon>lamiids</taxon>
        <taxon>Lamiales</taxon>
        <taxon>Gesneriaceae</taxon>
        <taxon>Didymocarpoideae</taxon>
        <taxon>Trichosporeae</taxon>
        <taxon>Loxocarpinae</taxon>
        <taxon>Dorcoceras</taxon>
    </lineage>
</organism>
<sequence>MLAKRRGNYQTRPTPNWVYAKGHRIAYTQSASSRVIQNDIVSSPAQDNLLKCSRSGVVDRRVGGARRICSVPEFSRQLTREFFSSFELLGVAGNLAGQSGAQAGRSPFD</sequence>
<evidence type="ECO:0000313" key="1">
    <source>
        <dbReference type="EMBL" id="KZV42696.1"/>
    </source>
</evidence>
<dbReference type="EMBL" id="KQ998969">
    <property type="protein sequence ID" value="KZV42696.1"/>
    <property type="molecule type" value="Genomic_DNA"/>
</dbReference>
<keyword evidence="2" id="KW-1185">Reference proteome</keyword>
<name>A0A2Z7C783_9LAMI</name>
<proteinExistence type="predicted"/>
<evidence type="ECO:0000313" key="2">
    <source>
        <dbReference type="Proteomes" id="UP000250235"/>
    </source>
</evidence>
<protein>
    <submittedName>
        <fullName evidence="1">Uncharacterized protein</fullName>
    </submittedName>
</protein>
<reference evidence="1 2" key="1">
    <citation type="journal article" date="2015" name="Proc. Natl. Acad. Sci. U.S.A.">
        <title>The resurrection genome of Boea hygrometrica: A blueprint for survival of dehydration.</title>
        <authorList>
            <person name="Xiao L."/>
            <person name="Yang G."/>
            <person name="Zhang L."/>
            <person name="Yang X."/>
            <person name="Zhao S."/>
            <person name="Ji Z."/>
            <person name="Zhou Q."/>
            <person name="Hu M."/>
            <person name="Wang Y."/>
            <person name="Chen M."/>
            <person name="Xu Y."/>
            <person name="Jin H."/>
            <person name="Xiao X."/>
            <person name="Hu G."/>
            <person name="Bao F."/>
            <person name="Hu Y."/>
            <person name="Wan P."/>
            <person name="Li L."/>
            <person name="Deng X."/>
            <person name="Kuang T."/>
            <person name="Xiang C."/>
            <person name="Zhu J.K."/>
            <person name="Oliver M.J."/>
            <person name="He Y."/>
        </authorList>
    </citation>
    <scope>NUCLEOTIDE SEQUENCE [LARGE SCALE GENOMIC DNA]</scope>
    <source>
        <strain evidence="2">cv. XS01</strain>
    </source>
</reference>
<dbReference type="Proteomes" id="UP000250235">
    <property type="component" value="Unassembled WGS sequence"/>
</dbReference>
<dbReference type="AlphaFoldDB" id="A0A2Z7C783"/>